<accession>A0AAN6SXG7</accession>
<organism evidence="1 2">
    <name type="scientific">Parathielavia hyrcaniae</name>
    <dbReference type="NCBI Taxonomy" id="113614"/>
    <lineage>
        <taxon>Eukaryota</taxon>
        <taxon>Fungi</taxon>
        <taxon>Dikarya</taxon>
        <taxon>Ascomycota</taxon>
        <taxon>Pezizomycotina</taxon>
        <taxon>Sordariomycetes</taxon>
        <taxon>Sordariomycetidae</taxon>
        <taxon>Sordariales</taxon>
        <taxon>Chaetomiaceae</taxon>
        <taxon>Parathielavia</taxon>
    </lineage>
</organism>
<gene>
    <name evidence="1" type="ORF">N658DRAFT_569862</name>
</gene>
<dbReference type="Gene3D" id="3.40.50.1820">
    <property type="entry name" value="alpha/beta hydrolase"/>
    <property type="match status" value="1"/>
</dbReference>
<dbReference type="Proteomes" id="UP001305647">
    <property type="component" value="Unassembled WGS sequence"/>
</dbReference>
<dbReference type="AlphaFoldDB" id="A0AAN6SXG7"/>
<sequence length="186" mass="20665">MQTLAGAAKAPSYSRKLARLLKSHFDLIYLDAPIECDPGPGVVPEAQQAYWEGNAIRDLAREVRRLGVVGSSGSRDMGARVAMEVVRFLEVDDARLRGGGSEHRGCRGRLQPWTVPFQGGSRAYWESLAKGIVRTESVHLIGDADSWRPQSEELVKFFVDEGRRVIRFNGKNDMPINDAVNREAVE</sequence>
<evidence type="ECO:0000313" key="1">
    <source>
        <dbReference type="EMBL" id="KAK4096447.1"/>
    </source>
</evidence>
<dbReference type="EMBL" id="MU863714">
    <property type="protein sequence ID" value="KAK4096447.1"/>
    <property type="molecule type" value="Genomic_DNA"/>
</dbReference>
<comment type="caution">
    <text evidence="1">The sequence shown here is derived from an EMBL/GenBank/DDBJ whole genome shotgun (WGS) entry which is preliminary data.</text>
</comment>
<protein>
    <submittedName>
        <fullName evidence="1">Uncharacterized protein</fullName>
    </submittedName>
</protein>
<reference evidence="1" key="2">
    <citation type="submission" date="2023-05" db="EMBL/GenBank/DDBJ databases">
        <authorList>
            <consortium name="Lawrence Berkeley National Laboratory"/>
            <person name="Steindorff A."/>
            <person name="Hensen N."/>
            <person name="Bonometti L."/>
            <person name="Westerberg I."/>
            <person name="Brannstrom I.O."/>
            <person name="Guillou S."/>
            <person name="Cros-Aarteil S."/>
            <person name="Calhoun S."/>
            <person name="Haridas S."/>
            <person name="Kuo A."/>
            <person name="Mondo S."/>
            <person name="Pangilinan J."/>
            <person name="Riley R."/>
            <person name="Labutti K."/>
            <person name="Andreopoulos B."/>
            <person name="Lipzen A."/>
            <person name="Chen C."/>
            <person name="Yanf M."/>
            <person name="Daum C."/>
            <person name="Ng V."/>
            <person name="Clum A."/>
            <person name="Ohm R."/>
            <person name="Martin F."/>
            <person name="Silar P."/>
            <person name="Natvig D."/>
            <person name="Lalanne C."/>
            <person name="Gautier V."/>
            <person name="Ament-Velasquez S.L."/>
            <person name="Kruys A."/>
            <person name="Hutchinson M.I."/>
            <person name="Powell A.J."/>
            <person name="Barry K."/>
            <person name="Miller A.N."/>
            <person name="Grigoriev I.V."/>
            <person name="Debuchy R."/>
            <person name="Gladieux P."/>
            <person name="Thoren M.H."/>
            <person name="Johannesson H."/>
        </authorList>
    </citation>
    <scope>NUCLEOTIDE SEQUENCE</scope>
    <source>
        <strain evidence="1">CBS 757.83</strain>
    </source>
</reference>
<dbReference type="InterPro" id="IPR029058">
    <property type="entry name" value="AB_hydrolase_fold"/>
</dbReference>
<name>A0AAN6SXG7_9PEZI</name>
<reference evidence="1" key="1">
    <citation type="journal article" date="2023" name="Mol. Phylogenet. Evol.">
        <title>Genome-scale phylogeny and comparative genomics of the fungal order Sordariales.</title>
        <authorList>
            <person name="Hensen N."/>
            <person name="Bonometti L."/>
            <person name="Westerberg I."/>
            <person name="Brannstrom I.O."/>
            <person name="Guillou S."/>
            <person name="Cros-Aarteil S."/>
            <person name="Calhoun S."/>
            <person name="Haridas S."/>
            <person name="Kuo A."/>
            <person name="Mondo S."/>
            <person name="Pangilinan J."/>
            <person name="Riley R."/>
            <person name="LaButti K."/>
            <person name="Andreopoulos B."/>
            <person name="Lipzen A."/>
            <person name="Chen C."/>
            <person name="Yan M."/>
            <person name="Daum C."/>
            <person name="Ng V."/>
            <person name="Clum A."/>
            <person name="Steindorff A."/>
            <person name="Ohm R.A."/>
            <person name="Martin F."/>
            <person name="Silar P."/>
            <person name="Natvig D.O."/>
            <person name="Lalanne C."/>
            <person name="Gautier V."/>
            <person name="Ament-Velasquez S.L."/>
            <person name="Kruys A."/>
            <person name="Hutchinson M.I."/>
            <person name="Powell A.J."/>
            <person name="Barry K."/>
            <person name="Miller A.N."/>
            <person name="Grigoriev I.V."/>
            <person name="Debuchy R."/>
            <person name="Gladieux P."/>
            <person name="Hiltunen Thoren M."/>
            <person name="Johannesson H."/>
        </authorList>
    </citation>
    <scope>NUCLEOTIDE SEQUENCE</scope>
    <source>
        <strain evidence="1">CBS 757.83</strain>
    </source>
</reference>
<keyword evidence="2" id="KW-1185">Reference proteome</keyword>
<proteinExistence type="predicted"/>
<evidence type="ECO:0000313" key="2">
    <source>
        <dbReference type="Proteomes" id="UP001305647"/>
    </source>
</evidence>